<dbReference type="AlphaFoldDB" id="A0A066Y157"/>
<keyword evidence="3" id="KW-1185">Reference proteome</keyword>
<feature type="compositionally biased region" description="Pro residues" evidence="1">
    <location>
        <begin position="407"/>
        <end position="416"/>
    </location>
</feature>
<feature type="compositionally biased region" description="Polar residues" evidence="1">
    <location>
        <begin position="233"/>
        <end position="251"/>
    </location>
</feature>
<evidence type="ECO:0000313" key="2">
    <source>
        <dbReference type="EMBL" id="KDN71786.1"/>
    </source>
</evidence>
<feature type="region of interest" description="Disordered" evidence="1">
    <location>
        <begin position="151"/>
        <end position="263"/>
    </location>
</feature>
<feature type="region of interest" description="Disordered" evidence="1">
    <location>
        <begin position="395"/>
        <end position="421"/>
    </location>
</feature>
<dbReference type="STRING" id="1173701.A0A066Y157"/>
<gene>
    <name evidence="2" type="ORF">CSUB01_12119</name>
</gene>
<proteinExistence type="predicted"/>
<name>A0A066Y157_COLSU</name>
<dbReference type="HOGENOM" id="CLU_029860_0_0_1"/>
<evidence type="ECO:0000256" key="1">
    <source>
        <dbReference type="SAM" id="MobiDB-lite"/>
    </source>
</evidence>
<accession>A0A066Y157</accession>
<feature type="compositionally biased region" description="Pro residues" evidence="1">
    <location>
        <begin position="153"/>
        <end position="165"/>
    </location>
</feature>
<comment type="caution">
    <text evidence="2">The sequence shown here is derived from an EMBL/GenBank/DDBJ whole genome shotgun (WGS) entry which is preliminary data.</text>
</comment>
<feature type="compositionally biased region" description="Pro residues" evidence="1">
    <location>
        <begin position="254"/>
        <end position="263"/>
    </location>
</feature>
<reference evidence="3" key="1">
    <citation type="journal article" date="2014" name="Genome Announc.">
        <title>Draft genome sequence of Colletotrichum sublineola, a destructive pathogen of cultivated sorghum.</title>
        <authorList>
            <person name="Baroncelli R."/>
            <person name="Sanz-Martin J.M."/>
            <person name="Rech G.E."/>
            <person name="Sukno S.A."/>
            <person name="Thon M.R."/>
        </authorList>
    </citation>
    <scope>NUCLEOTIDE SEQUENCE [LARGE SCALE GENOMIC DNA]</scope>
    <source>
        <strain evidence="3">TX430BB</strain>
    </source>
</reference>
<dbReference type="Proteomes" id="UP000027238">
    <property type="component" value="Unassembled WGS sequence"/>
</dbReference>
<dbReference type="OrthoDB" id="4849399at2759"/>
<dbReference type="eggNOG" id="ENOG502TGIA">
    <property type="taxonomic scope" value="Eukaryota"/>
</dbReference>
<protein>
    <submittedName>
        <fullName evidence="2">Uncharacterized protein</fullName>
    </submittedName>
</protein>
<organism evidence="2 3">
    <name type="scientific">Colletotrichum sublineola</name>
    <name type="common">Sorghum anthracnose fungus</name>
    <dbReference type="NCBI Taxonomy" id="1173701"/>
    <lineage>
        <taxon>Eukaryota</taxon>
        <taxon>Fungi</taxon>
        <taxon>Dikarya</taxon>
        <taxon>Ascomycota</taxon>
        <taxon>Pezizomycotina</taxon>
        <taxon>Sordariomycetes</taxon>
        <taxon>Hypocreomycetidae</taxon>
        <taxon>Glomerellales</taxon>
        <taxon>Glomerellaceae</taxon>
        <taxon>Colletotrichum</taxon>
        <taxon>Colletotrichum graminicola species complex</taxon>
    </lineage>
</organism>
<evidence type="ECO:0000313" key="3">
    <source>
        <dbReference type="Proteomes" id="UP000027238"/>
    </source>
</evidence>
<dbReference type="EMBL" id="JMSE01000127">
    <property type="protein sequence ID" value="KDN71786.1"/>
    <property type="molecule type" value="Genomic_DNA"/>
</dbReference>
<sequence>MCLNNSYQTVCGISVDWYREAGPRAGVAWCVRVRAEILWAIVTSQCLPPCVNHPEFKGRFIPNLRVSCNMVHGDDFASVIGPQFDRLVTHFAKRWVITNGIVLEDSANGFRFNQELVERCFGNIDSIERWLRDDMGKLDWWEKVARDPALIARPPPPPPPPPTPYPSSAVASPSNHPKPATPKTPVTQTRRRVSTATSTAAAGKCRRLPQTPPPQHHHKGRPGSAEIDGLVSSFETLGSPSNPGLRQSPLTPTRCPPGPPLGPPLGLFSDPASGLARENQGQMPAAVSVSVSPVPAQDATPVLGPELWGSPPTPRAVVPNLKPSRFIFPPTPAPSLASAKAPSNVVPPSPEQFVFPSSLSSFPAPSTTSSSYQTCSVAGTAPSTFVSSVAPPSFIPSSMPRRSHAGPRPPPPPPPTTILTDRATDTPLVAEVPAVEHHTHDDHGDSDGCNDGRYDADGRNGNIGAEKGVDNLERRIRESLEATRLAWRNVVEAEAAAQFLMFGMDGTM</sequence>
<feature type="compositionally biased region" description="Basic and acidic residues" evidence="1">
    <location>
        <begin position="436"/>
        <end position="458"/>
    </location>
</feature>
<feature type="region of interest" description="Disordered" evidence="1">
    <location>
        <begin position="436"/>
        <end position="466"/>
    </location>
</feature>